<dbReference type="Ensembl" id="ENSCCRT00020057038.1">
    <property type="protein sequence ID" value="ENSCCRP00020052356.1"/>
    <property type="gene ID" value="ENSCCRG00020023296.1"/>
</dbReference>
<dbReference type="Proteomes" id="UP000694701">
    <property type="component" value="Unplaced"/>
</dbReference>
<protein>
    <submittedName>
        <fullName evidence="2">Uncharacterized protein</fullName>
    </submittedName>
</protein>
<organism evidence="2 3">
    <name type="scientific">Cyprinus carpio</name>
    <name type="common">Common carp</name>
    <dbReference type="NCBI Taxonomy" id="7962"/>
    <lineage>
        <taxon>Eukaryota</taxon>
        <taxon>Metazoa</taxon>
        <taxon>Chordata</taxon>
        <taxon>Craniata</taxon>
        <taxon>Vertebrata</taxon>
        <taxon>Euteleostomi</taxon>
        <taxon>Actinopterygii</taxon>
        <taxon>Neopterygii</taxon>
        <taxon>Teleostei</taxon>
        <taxon>Ostariophysi</taxon>
        <taxon>Cypriniformes</taxon>
        <taxon>Cyprinidae</taxon>
        <taxon>Cyprininae</taxon>
        <taxon>Cyprinus</taxon>
    </lineage>
</organism>
<evidence type="ECO:0000313" key="2">
    <source>
        <dbReference type="Ensembl" id="ENSCCRP00020052356.1"/>
    </source>
</evidence>
<accession>A0A8C2F8B2</accession>
<evidence type="ECO:0000256" key="1">
    <source>
        <dbReference type="SAM" id="MobiDB-lite"/>
    </source>
</evidence>
<name>A0A8C2F8B2_CYPCA</name>
<feature type="compositionally biased region" description="Acidic residues" evidence="1">
    <location>
        <begin position="60"/>
        <end position="73"/>
    </location>
</feature>
<feature type="compositionally biased region" description="Basic residues" evidence="1">
    <location>
        <begin position="86"/>
        <end position="95"/>
    </location>
</feature>
<sequence>MDAFDLFRKLGSGAKFDLKRFGKDAQRFKSKDSSNQPAGISFFGKETQENPSLESRLSEDDGEEEEEGSDEEQASGKRKWTEPVKTARKKKKGAKIKTEGKSSFNIF</sequence>
<reference evidence="2" key="1">
    <citation type="submission" date="2025-08" db="UniProtKB">
        <authorList>
            <consortium name="Ensembl"/>
        </authorList>
    </citation>
    <scope>IDENTIFICATION</scope>
</reference>
<evidence type="ECO:0000313" key="3">
    <source>
        <dbReference type="Proteomes" id="UP000694701"/>
    </source>
</evidence>
<proteinExistence type="predicted"/>
<feature type="region of interest" description="Disordered" evidence="1">
    <location>
        <begin position="25"/>
        <end position="107"/>
    </location>
</feature>
<dbReference type="AlphaFoldDB" id="A0A8C2F8B2"/>